<dbReference type="PANTHER" id="PTHR44591:SF3">
    <property type="entry name" value="RESPONSE REGULATORY DOMAIN-CONTAINING PROTEIN"/>
    <property type="match status" value="1"/>
</dbReference>
<protein>
    <submittedName>
        <fullName evidence="4">DNA-binding response OmpR family regulator</fullName>
    </submittedName>
</protein>
<gene>
    <name evidence="4" type="ORF">HNQ70_002037</name>
</gene>
<dbReference type="InterPro" id="IPR050595">
    <property type="entry name" value="Bact_response_regulator"/>
</dbReference>
<feature type="domain" description="Response regulatory" evidence="3">
    <location>
        <begin position="1"/>
        <end position="104"/>
    </location>
</feature>
<dbReference type="InterPro" id="IPR011006">
    <property type="entry name" value="CheY-like_superfamily"/>
</dbReference>
<keyword evidence="5" id="KW-1185">Reference proteome</keyword>
<sequence>MLVEMAVSSGGFEVLSCGDGDTALELALTHRADIVVLDVVLPGSLDGLAVCRRLKVELPGCFVIMLSGRSLDSDLADAERAGADAYFVKPVSLLELGALIETILPKPGEPPRFTKSARLSLRHYAG</sequence>
<dbReference type="Pfam" id="PF00072">
    <property type="entry name" value="Response_reg"/>
    <property type="match status" value="1"/>
</dbReference>
<evidence type="ECO:0000256" key="1">
    <source>
        <dbReference type="ARBA" id="ARBA00022553"/>
    </source>
</evidence>
<dbReference type="SMART" id="SM00448">
    <property type="entry name" value="REC"/>
    <property type="match status" value="1"/>
</dbReference>
<evidence type="ECO:0000313" key="4">
    <source>
        <dbReference type="EMBL" id="MBB5272023.1"/>
    </source>
</evidence>
<organism evidence="4 5">
    <name type="scientific">Quisquiliibacterium transsilvanicum</name>
    <dbReference type="NCBI Taxonomy" id="1549638"/>
    <lineage>
        <taxon>Bacteria</taxon>
        <taxon>Pseudomonadati</taxon>
        <taxon>Pseudomonadota</taxon>
        <taxon>Betaproteobacteria</taxon>
        <taxon>Burkholderiales</taxon>
        <taxon>Burkholderiaceae</taxon>
        <taxon>Quisquiliibacterium</taxon>
    </lineage>
</organism>
<dbReference type="InterPro" id="IPR001789">
    <property type="entry name" value="Sig_transdc_resp-reg_receiver"/>
</dbReference>
<evidence type="ECO:0000259" key="3">
    <source>
        <dbReference type="PROSITE" id="PS50110"/>
    </source>
</evidence>
<reference evidence="4 5" key="1">
    <citation type="submission" date="2020-08" db="EMBL/GenBank/DDBJ databases">
        <title>Genomic Encyclopedia of Type Strains, Phase IV (KMG-IV): sequencing the most valuable type-strain genomes for metagenomic binning, comparative biology and taxonomic classification.</title>
        <authorList>
            <person name="Goeker M."/>
        </authorList>
    </citation>
    <scope>NUCLEOTIDE SEQUENCE [LARGE SCALE GENOMIC DNA]</scope>
    <source>
        <strain evidence="4 5">DSM 29781</strain>
    </source>
</reference>
<dbReference type="Proteomes" id="UP000532440">
    <property type="component" value="Unassembled WGS sequence"/>
</dbReference>
<evidence type="ECO:0000313" key="5">
    <source>
        <dbReference type="Proteomes" id="UP000532440"/>
    </source>
</evidence>
<dbReference type="PANTHER" id="PTHR44591">
    <property type="entry name" value="STRESS RESPONSE REGULATOR PROTEIN 1"/>
    <property type="match status" value="1"/>
</dbReference>
<dbReference type="GO" id="GO:0003677">
    <property type="term" value="F:DNA binding"/>
    <property type="evidence" value="ECO:0007669"/>
    <property type="project" value="UniProtKB-KW"/>
</dbReference>
<dbReference type="EMBL" id="JACHGB010000004">
    <property type="protein sequence ID" value="MBB5272023.1"/>
    <property type="molecule type" value="Genomic_DNA"/>
</dbReference>
<dbReference type="GO" id="GO:0000160">
    <property type="term" value="P:phosphorelay signal transduction system"/>
    <property type="evidence" value="ECO:0007669"/>
    <property type="project" value="InterPro"/>
</dbReference>
<comment type="caution">
    <text evidence="4">The sequence shown here is derived from an EMBL/GenBank/DDBJ whole genome shotgun (WGS) entry which is preliminary data.</text>
</comment>
<keyword evidence="1 2" id="KW-0597">Phosphoprotein</keyword>
<dbReference type="AlphaFoldDB" id="A0A7W8M8Q7"/>
<dbReference type="PROSITE" id="PS50110">
    <property type="entry name" value="RESPONSE_REGULATORY"/>
    <property type="match status" value="1"/>
</dbReference>
<proteinExistence type="predicted"/>
<evidence type="ECO:0000256" key="2">
    <source>
        <dbReference type="PROSITE-ProRule" id="PRU00169"/>
    </source>
</evidence>
<accession>A0A7W8M8Q7</accession>
<name>A0A7W8M8Q7_9BURK</name>
<feature type="modified residue" description="4-aspartylphosphate" evidence="2">
    <location>
        <position position="38"/>
    </location>
</feature>
<dbReference type="SUPFAM" id="SSF52172">
    <property type="entry name" value="CheY-like"/>
    <property type="match status" value="1"/>
</dbReference>
<dbReference type="Gene3D" id="3.40.50.2300">
    <property type="match status" value="1"/>
</dbReference>
<keyword evidence="4" id="KW-0238">DNA-binding</keyword>